<dbReference type="AlphaFoldDB" id="A0A4Q7PIV0"/>
<evidence type="ECO:0000313" key="3">
    <source>
        <dbReference type="Proteomes" id="UP000292262"/>
    </source>
</evidence>
<gene>
    <name evidence="2" type="ORF">EV197_1434</name>
</gene>
<keyword evidence="1" id="KW-1133">Transmembrane helix</keyword>
<sequence>MSTEILNIGIYALIAFFVAFIAYGLYGYAKHVFNANLR</sequence>
<reference evidence="2 3" key="1">
    <citation type="submission" date="2019-02" db="EMBL/GenBank/DDBJ databases">
        <title>Genomic Encyclopedia of Type Strains, Phase IV (KMG-IV): sequencing the most valuable type-strain genomes for metagenomic binning, comparative biology and taxonomic classification.</title>
        <authorList>
            <person name="Goeker M."/>
        </authorList>
    </citation>
    <scope>NUCLEOTIDE SEQUENCE [LARGE SCALE GENOMIC DNA]</scope>
    <source>
        <strain evidence="2 3">DSM 17196</strain>
    </source>
</reference>
<dbReference type="EMBL" id="SGXE01000001">
    <property type="protein sequence ID" value="RZT00198.1"/>
    <property type="molecule type" value="Genomic_DNA"/>
</dbReference>
<organism evidence="2 3">
    <name type="scientific">Aquimarina brevivitae</name>
    <dbReference type="NCBI Taxonomy" id="323412"/>
    <lineage>
        <taxon>Bacteria</taxon>
        <taxon>Pseudomonadati</taxon>
        <taxon>Bacteroidota</taxon>
        <taxon>Flavobacteriia</taxon>
        <taxon>Flavobacteriales</taxon>
        <taxon>Flavobacteriaceae</taxon>
        <taxon>Aquimarina</taxon>
    </lineage>
</organism>
<protein>
    <submittedName>
        <fullName evidence="2">Uncharacterized protein</fullName>
    </submittedName>
</protein>
<keyword evidence="1" id="KW-0812">Transmembrane</keyword>
<accession>A0A4Q7PIV0</accession>
<comment type="caution">
    <text evidence="2">The sequence shown here is derived from an EMBL/GenBank/DDBJ whole genome shotgun (WGS) entry which is preliminary data.</text>
</comment>
<dbReference type="Proteomes" id="UP000292262">
    <property type="component" value="Unassembled WGS sequence"/>
</dbReference>
<evidence type="ECO:0000256" key="1">
    <source>
        <dbReference type="SAM" id="Phobius"/>
    </source>
</evidence>
<feature type="transmembrane region" description="Helical" evidence="1">
    <location>
        <begin position="6"/>
        <end position="29"/>
    </location>
</feature>
<keyword evidence="1" id="KW-0472">Membrane</keyword>
<evidence type="ECO:0000313" key="2">
    <source>
        <dbReference type="EMBL" id="RZT00198.1"/>
    </source>
</evidence>
<name>A0A4Q7PIV0_9FLAO</name>
<proteinExistence type="predicted"/>
<keyword evidence="3" id="KW-1185">Reference proteome</keyword>